<dbReference type="InterPro" id="IPR036856">
    <property type="entry name" value="Ald_Oxase/Xan_DH_a/b_sf"/>
</dbReference>
<keyword evidence="2" id="KW-0560">Oxidoreductase</keyword>
<evidence type="ECO:0000256" key="3">
    <source>
        <dbReference type="SAM" id="MobiDB-lite"/>
    </source>
</evidence>
<dbReference type="SMART" id="SM01008">
    <property type="entry name" value="Ald_Xan_dh_C"/>
    <property type="match status" value="1"/>
</dbReference>
<dbReference type="PANTHER" id="PTHR11908:SF132">
    <property type="entry name" value="ALDEHYDE OXIDASE 1-RELATED"/>
    <property type="match status" value="1"/>
</dbReference>
<dbReference type="InterPro" id="IPR037165">
    <property type="entry name" value="AldOxase/xan_DH_Mopterin-bd_sf"/>
</dbReference>
<organism evidence="5 6">
    <name type="scientific">Zeimonas arvi</name>
    <dbReference type="NCBI Taxonomy" id="2498847"/>
    <lineage>
        <taxon>Bacteria</taxon>
        <taxon>Pseudomonadati</taxon>
        <taxon>Pseudomonadota</taxon>
        <taxon>Betaproteobacteria</taxon>
        <taxon>Burkholderiales</taxon>
        <taxon>Burkholderiaceae</taxon>
        <taxon>Zeimonas</taxon>
    </lineage>
</organism>
<evidence type="ECO:0000256" key="1">
    <source>
        <dbReference type="ARBA" id="ARBA00022505"/>
    </source>
</evidence>
<feature type="region of interest" description="Disordered" evidence="3">
    <location>
        <begin position="1"/>
        <end position="20"/>
    </location>
</feature>
<dbReference type="InterPro" id="IPR046867">
    <property type="entry name" value="AldOxase/xan_DH_MoCoBD2"/>
</dbReference>
<keyword evidence="6" id="KW-1185">Reference proteome</keyword>
<dbReference type="SUPFAM" id="SSF56003">
    <property type="entry name" value="Molybdenum cofactor-binding domain"/>
    <property type="match status" value="1"/>
</dbReference>
<dbReference type="OrthoDB" id="221297at2"/>
<evidence type="ECO:0000259" key="4">
    <source>
        <dbReference type="SMART" id="SM01008"/>
    </source>
</evidence>
<gene>
    <name evidence="5" type="ORF">FHP08_09030</name>
</gene>
<proteinExistence type="predicted"/>
<dbReference type="GO" id="GO:0005506">
    <property type="term" value="F:iron ion binding"/>
    <property type="evidence" value="ECO:0007669"/>
    <property type="project" value="InterPro"/>
</dbReference>
<evidence type="ECO:0000313" key="6">
    <source>
        <dbReference type="Proteomes" id="UP000321548"/>
    </source>
</evidence>
<feature type="domain" description="Aldehyde oxidase/xanthine dehydrogenase a/b hammerhead" evidence="4">
    <location>
        <begin position="19"/>
        <end position="139"/>
    </location>
</feature>
<dbReference type="Gene3D" id="3.30.365.10">
    <property type="entry name" value="Aldehyde oxidase/xanthine dehydrogenase, molybdopterin binding domain"/>
    <property type="match status" value="4"/>
</dbReference>
<dbReference type="GO" id="GO:0016491">
    <property type="term" value="F:oxidoreductase activity"/>
    <property type="evidence" value="ECO:0007669"/>
    <property type="project" value="UniProtKB-KW"/>
</dbReference>
<dbReference type="EMBL" id="VDUY01000003">
    <property type="protein sequence ID" value="TXL66205.1"/>
    <property type="molecule type" value="Genomic_DNA"/>
</dbReference>
<dbReference type="AlphaFoldDB" id="A0A5C8NYX4"/>
<keyword evidence="1" id="KW-0500">Molybdenum</keyword>
<dbReference type="InterPro" id="IPR000674">
    <property type="entry name" value="Ald_Oxase/Xan_DH_a/b"/>
</dbReference>
<dbReference type="Gene3D" id="3.90.1170.50">
    <property type="entry name" value="Aldehyde oxidase/xanthine dehydrogenase, a/b hammerhead"/>
    <property type="match status" value="1"/>
</dbReference>
<protein>
    <submittedName>
        <fullName evidence="5">Xanthine dehydrogenase family protein molybdopterin-binding subunit</fullName>
    </submittedName>
</protein>
<dbReference type="Pfam" id="PF20256">
    <property type="entry name" value="MoCoBD_2"/>
    <property type="match status" value="1"/>
</dbReference>
<dbReference type="Pfam" id="PF01315">
    <property type="entry name" value="Ald_Xan_dh_C"/>
    <property type="match status" value="1"/>
</dbReference>
<reference evidence="5 6" key="1">
    <citation type="submission" date="2019-06" db="EMBL/GenBank/DDBJ databases">
        <title>Quisquiliibacterium sp. nov., isolated from a maize field.</title>
        <authorList>
            <person name="Lin S.-Y."/>
            <person name="Tsai C.-F."/>
            <person name="Young C.-C."/>
        </authorList>
    </citation>
    <scope>NUCLEOTIDE SEQUENCE [LARGE SCALE GENOMIC DNA]</scope>
    <source>
        <strain evidence="5 6">CC-CFT501</strain>
    </source>
</reference>
<dbReference type="Proteomes" id="UP000321548">
    <property type="component" value="Unassembled WGS sequence"/>
</dbReference>
<sequence length="766" mass="81262">MMASESGSRRRDEDPRLLTGAGRFTDDVRLPGQVHAVFLRSPHAHATIGRIDAEAAAGMPGVLGIFTGSGLSEAGLGDIPPLVLLPGRDGKPMFGPAIPVLAVDRVRYVGEPVVLVVAETVAQASDAAEAVAIDYEELLAASDVRRASEPAAPQLWPQAPGNVSLDWEHGEADAVEAALARATCRVSVRLEDTRVAPTALEPRAAIASWDAELGRYMLIAPTQGVSVVRKLLAESVFKVPLETIRVLTHDVGGGFGMKVQAYAEYAALLHAARRVGRPVRWCATRLESFLADTHGRDGILEGELGLDEHGRFVGLRVRTLVGIGAYASTYVAIVATNNTKNCLSSVYAIPAIHIGVKTILTNAAPLGPYRGAGRPEAIYLVERLIELAARKTGIDPVSLRRRNLIPATAMPYKAPSGQVYDSGEFEAVLDKALALADWQGFPERKRRARAAGRLRGIGLGCFLEVAGGAPLTETADLRFGRDGGVELRTGAQAMGQGQMTTIPLMLGRLLQIDPARVRVIQGDSHEVPGGIATVASRSTMMLGGAASQAVDEMIKKGKILAAEILEAAEHDIEYRKGRFRIAGTDRSVELGEIVRRGGVLDTVSTFAAPEMSFPNGCHVCEVEIDPETGVVTIVDYAAVDDVGNIVHEVIVEGQVHGGVAQGLGQVLGEQLVYSENGQLLTASLMDYRVPRANDLPRIRTAHHVAPCTTNPLGVKGAGESGVAGSIPSAVNAILDALADEGVTHLDLPMTPQRVWAALQSARRQRA</sequence>
<accession>A0A5C8NYX4</accession>
<comment type="caution">
    <text evidence="5">The sequence shown here is derived from an EMBL/GenBank/DDBJ whole genome shotgun (WGS) entry which is preliminary data.</text>
</comment>
<dbReference type="Pfam" id="PF02738">
    <property type="entry name" value="MoCoBD_1"/>
    <property type="match status" value="1"/>
</dbReference>
<dbReference type="InterPro" id="IPR008274">
    <property type="entry name" value="AldOxase/xan_DH_MoCoBD1"/>
</dbReference>
<evidence type="ECO:0000313" key="5">
    <source>
        <dbReference type="EMBL" id="TXL66205.1"/>
    </source>
</evidence>
<dbReference type="PANTHER" id="PTHR11908">
    <property type="entry name" value="XANTHINE DEHYDROGENASE"/>
    <property type="match status" value="1"/>
</dbReference>
<name>A0A5C8NYX4_9BURK</name>
<dbReference type="SUPFAM" id="SSF54665">
    <property type="entry name" value="CO dehydrogenase molybdoprotein N-domain-like"/>
    <property type="match status" value="1"/>
</dbReference>
<evidence type="ECO:0000256" key="2">
    <source>
        <dbReference type="ARBA" id="ARBA00023002"/>
    </source>
</evidence>
<feature type="compositionally biased region" description="Basic and acidic residues" evidence="3">
    <location>
        <begin position="7"/>
        <end position="16"/>
    </location>
</feature>
<dbReference type="InterPro" id="IPR016208">
    <property type="entry name" value="Ald_Oxase/xanthine_DH-like"/>
</dbReference>